<protein>
    <submittedName>
        <fullName evidence="3">Uncharacterized protein</fullName>
    </submittedName>
</protein>
<dbReference type="RefSeq" id="WP_248668875.1">
    <property type="nucleotide sequence ID" value="NZ_JALPRX010000095.1"/>
</dbReference>
<sequence>MSNTDIIGSKIDDEVLERVFKSREDLRKANEDLRKAVEHREARYRRIQDANDAAAIQMAHAMLRTNMSLNAGAAIALPTIAGLFNLDAHAVLVPLMWAGALLALGVSTSASAYFVGYFILKARSDAGAEWAESEKSAVYHSHFGEEISPGSKEQSLEYNRRGHKLWRRAYRLEALGITLCITSFSAAIAGGLVGGTALLRAPQKNLAVLSIPAAIPTTAR</sequence>
<organism evidence="3 4">
    <name type="scientific">Roseomonas acroporae</name>
    <dbReference type="NCBI Taxonomy" id="2937791"/>
    <lineage>
        <taxon>Bacteria</taxon>
        <taxon>Pseudomonadati</taxon>
        <taxon>Pseudomonadota</taxon>
        <taxon>Alphaproteobacteria</taxon>
        <taxon>Acetobacterales</taxon>
        <taxon>Roseomonadaceae</taxon>
        <taxon>Roseomonas</taxon>
    </lineage>
</organism>
<name>A0A9X2BX30_9PROT</name>
<keyword evidence="2" id="KW-0812">Transmembrane</keyword>
<evidence type="ECO:0000256" key="2">
    <source>
        <dbReference type="SAM" id="Phobius"/>
    </source>
</evidence>
<gene>
    <name evidence="3" type="ORF">M0638_20525</name>
</gene>
<comment type="caution">
    <text evidence="3">The sequence shown here is derived from an EMBL/GenBank/DDBJ whole genome shotgun (WGS) entry which is preliminary data.</text>
</comment>
<proteinExistence type="predicted"/>
<feature type="transmembrane region" description="Helical" evidence="2">
    <location>
        <begin position="96"/>
        <end position="120"/>
    </location>
</feature>
<feature type="coiled-coil region" evidence="1">
    <location>
        <begin position="16"/>
        <end position="50"/>
    </location>
</feature>
<evidence type="ECO:0000313" key="3">
    <source>
        <dbReference type="EMBL" id="MCK8786761.1"/>
    </source>
</evidence>
<feature type="transmembrane region" description="Helical" evidence="2">
    <location>
        <begin position="67"/>
        <end position="84"/>
    </location>
</feature>
<dbReference type="EMBL" id="JALPRX010000095">
    <property type="protein sequence ID" value="MCK8786761.1"/>
    <property type="molecule type" value="Genomic_DNA"/>
</dbReference>
<keyword evidence="2" id="KW-1133">Transmembrane helix</keyword>
<accession>A0A9X2BX30</accession>
<dbReference type="AlphaFoldDB" id="A0A9X2BX30"/>
<keyword evidence="4" id="KW-1185">Reference proteome</keyword>
<evidence type="ECO:0000256" key="1">
    <source>
        <dbReference type="SAM" id="Coils"/>
    </source>
</evidence>
<reference evidence="3" key="1">
    <citation type="submission" date="2022-04" db="EMBL/GenBank/DDBJ databases">
        <title>Roseomonas acroporae sp. nov., isolated from coral Acropora digitifera.</title>
        <authorList>
            <person name="Sun H."/>
        </authorList>
    </citation>
    <scope>NUCLEOTIDE SEQUENCE</scope>
    <source>
        <strain evidence="3">NAR14</strain>
    </source>
</reference>
<keyword evidence="1" id="KW-0175">Coiled coil</keyword>
<evidence type="ECO:0000313" key="4">
    <source>
        <dbReference type="Proteomes" id="UP001139516"/>
    </source>
</evidence>
<keyword evidence="2" id="KW-0472">Membrane</keyword>
<dbReference type="Proteomes" id="UP001139516">
    <property type="component" value="Unassembled WGS sequence"/>
</dbReference>
<feature type="transmembrane region" description="Helical" evidence="2">
    <location>
        <begin position="174"/>
        <end position="199"/>
    </location>
</feature>